<keyword evidence="6" id="KW-0418">Kinase</keyword>
<protein>
    <submittedName>
        <fullName evidence="6">Hybrid signal transduction histidine kinase M</fullName>
    </submittedName>
</protein>
<reference evidence="6 7" key="1">
    <citation type="journal article" date="2018" name="Mol. Plant">
        <title>The genome of Artemisia annua provides insight into the evolution of Asteraceae family and artemisinin biosynthesis.</title>
        <authorList>
            <person name="Shen Q."/>
            <person name="Zhang L."/>
            <person name="Liao Z."/>
            <person name="Wang S."/>
            <person name="Yan T."/>
            <person name="Shi P."/>
            <person name="Liu M."/>
            <person name="Fu X."/>
            <person name="Pan Q."/>
            <person name="Wang Y."/>
            <person name="Lv Z."/>
            <person name="Lu X."/>
            <person name="Zhang F."/>
            <person name="Jiang W."/>
            <person name="Ma Y."/>
            <person name="Chen M."/>
            <person name="Hao X."/>
            <person name="Li L."/>
            <person name="Tang Y."/>
            <person name="Lv G."/>
            <person name="Zhou Y."/>
            <person name="Sun X."/>
            <person name="Brodelius P.E."/>
            <person name="Rose J.K.C."/>
            <person name="Tang K."/>
        </authorList>
    </citation>
    <scope>NUCLEOTIDE SEQUENCE [LARGE SCALE GENOMIC DNA]</scope>
    <source>
        <strain evidence="7">cv. Huhao1</strain>
        <tissue evidence="6">Leaf</tissue>
    </source>
</reference>
<feature type="domain" description="C3H1-type" evidence="5">
    <location>
        <begin position="245"/>
        <end position="272"/>
    </location>
</feature>
<sequence>MAVDSTPPPPPPPTFADKLIPFSITNKVPIQLNLEKHNYTSWSSFFLIHLGSLGLKSHIEKEATSSTPDPEWSKLDDLIKMWILGSLCESLQEQVVSTPGNAKALWDHLKALFHDNKHARAITLDNELHSIKIGTMWINDYCTKIKSMADRLQNLGSPVSENNLVIYAVNGLDSKFATIIKIIRHREPLPTFETARNMLLLEESTLKEAVDNTNIFDSSSSAPNALLTTKLDTKGTASNSSNKSSNLPQLCKNFNKGSCTYGERCKFIHDHRSRLGLNSKTNGNHFGRASGTHVYNPHHANWASQVFYHSRLAHVPPQQLHNSRMAQPPIYHSIQQPTPQAHYTASYQQPLPGQGLLEPPCILPVSSYRSP</sequence>
<evidence type="ECO:0000313" key="6">
    <source>
        <dbReference type="EMBL" id="PWA64699.1"/>
    </source>
</evidence>
<dbReference type="InterPro" id="IPR036855">
    <property type="entry name" value="Znf_CCCH_sf"/>
</dbReference>
<evidence type="ECO:0000256" key="4">
    <source>
        <dbReference type="PROSITE-ProRule" id="PRU00723"/>
    </source>
</evidence>
<dbReference type="InterPro" id="IPR000571">
    <property type="entry name" value="Znf_CCCH"/>
</dbReference>
<dbReference type="Gene3D" id="4.10.1000.10">
    <property type="entry name" value="Zinc finger, CCCH-type"/>
    <property type="match status" value="1"/>
</dbReference>
<accession>A0A2U1MTX1</accession>
<comment type="caution">
    <text evidence="6">The sequence shown here is derived from an EMBL/GenBank/DDBJ whole genome shotgun (WGS) entry which is preliminary data.</text>
</comment>
<evidence type="ECO:0000256" key="3">
    <source>
        <dbReference type="ARBA" id="ARBA00022833"/>
    </source>
</evidence>
<dbReference type="InterPro" id="IPR041367">
    <property type="entry name" value="Znf-CCCH_4"/>
</dbReference>
<evidence type="ECO:0000259" key="5">
    <source>
        <dbReference type="PROSITE" id="PS50103"/>
    </source>
</evidence>
<keyword evidence="1 4" id="KW-0479">Metal-binding</keyword>
<dbReference type="OrthoDB" id="1729427at2759"/>
<gene>
    <name evidence="6" type="ORF">CTI12_AA339900</name>
</gene>
<keyword evidence="6" id="KW-0808">Transferase</keyword>
<dbReference type="Proteomes" id="UP000245207">
    <property type="component" value="Unassembled WGS sequence"/>
</dbReference>
<evidence type="ECO:0000313" key="7">
    <source>
        <dbReference type="Proteomes" id="UP000245207"/>
    </source>
</evidence>
<dbReference type="GO" id="GO:0008270">
    <property type="term" value="F:zinc ion binding"/>
    <property type="evidence" value="ECO:0007669"/>
    <property type="project" value="UniProtKB-KW"/>
</dbReference>
<evidence type="ECO:0000256" key="2">
    <source>
        <dbReference type="ARBA" id="ARBA00022771"/>
    </source>
</evidence>
<keyword evidence="7" id="KW-1185">Reference proteome</keyword>
<keyword evidence="2 4" id="KW-0863">Zinc-finger</keyword>
<dbReference type="Pfam" id="PF14223">
    <property type="entry name" value="Retrotran_gag_2"/>
    <property type="match status" value="1"/>
</dbReference>
<name>A0A2U1MTX1_ARTAN</name>
<dbReference type="SUPFAM" id="SSF90229">
    <property type="entry name" value="CCCH zinc finger"/>
    <property type="match status" value="1"/>
</dbReference>
<dbReference type="Pfam" id="PF18044">
    <property type="entry name" value="zf-CCCH_4"/>
    <property type="match status" value="1"/>
</dbReference>
<evidence type="ECO:0000256" key="1">
    <source>
        <dbReference type="ARBA" id="ARBA00022723"/>
    </source>
</evidence>
<dbReference type="PROSITE" id="PS50103">
    <property type="entry name" value="ZF_C3H1"/>
    <property type="match status" value="1"/>
</dbReference>
<dbReference type="PANTHER" id="PTHR47481:SF41">
    <property type="entry name" value="COPIA-LIKE POLYPROTEIN_RETROTRANSPOSON"/>
    <property type="match status" value="1"/>
</dbReference>
<proteinExistence type="predicted"/>
<dbReference type="GO" id="GO:0016301">
    <property type="term" value="F:kinase activity"/>
    <property type="evidence" value="ECO:0007669"/>
    <property type="project" value="UniProtKB-KW"/>
</dbReference>
<dbReference type="AlphaFoldDB" id="A0A2U1MTX1"/>
<keyword evidence="3 4" id="KW-0862">Zinc</keyword>
<dbReference type="SMART" id="SM00356">
    <property type="entry name" value="ZnF_C3H1"/>
    <property type="match status" value="1"/>
</dbReference>
<dbReference type="PANTHER" id="PTHR47481">
    <property type="match status" value="1"/>
</dbReference>
<feature type="zinc finger region" description="C3H1-type" evidence="4">
    <location>
        <begin position="245"/>
        <end position="272"/>
    </location>
</feature>
<dbReference type="EMBL" id="PKPP01004372">
    <property type="protein sequence ID" value="PWA64699.1"/>
    <property type="molecule type" value="Genomic_DNA"/>
</dbReference>
<organism evidence="6 7">
    <name type="scientific">Artemisia annua</name>
    <name type="common">Sweet wormwood</name>
    <dbReference type="NCBI Taxonomy" id="35608"/>
    <lineage>
        <taxon>Eukaryota</taxon>
        <taxon>Viridiplantae</taxon>
        <taxon>Streptophyta</taxon>
        <taxon>Embryophyta</taxon>
        <taxon>Tracheophyta</taxon>
        <taxon>Spermatophyta</taxon>
        <taxon>Magnoliopsida</taxon>
        <taxon>eudicotyledons</taxon>
        <taxon>Gunneridae</taxon>
        <taxon>Pentapetalae</taxon>
        <taxon>asterids</taxon>
        <taxon>campanulids</taxon>
        <taxon>Asterales</taxon>
        <taxon>Asteraceae</taxon>
        <taxon>Asteroideae</taxon>
        <taxon>Anthemideae</taxon>
        <taxon>Artemisiinae</taxon>
        <taxon>Artemisia</taxon>
    </lineage>
</organism>